<accession>A0A6N6RDH8</accession>
<keyword evidence="4" id="KW-1185">Reference proteome</keyword>
<reference evidence="3 4" key="1">
    <citation type="submission" date="2019-09" db="EMBL/GenBank/DDBJ databases">
        <title>Genomes of family Cryomorphaceae.</title>
        <authorList>
            <person name="Bowman J.P."/>
        </authorList>
    </citation>
    <scope>NUCLEOTIDE SEQUENCE [LARGE SCALE GENOMIC DNA]</scope>
    <source>
        <strain evidence="3 4">LMG 25704</strain>
    </source>
</reference>
<feature type="compositionally biased region" description="Acidic residues" evidence="1">
    <location>
        <begin position="113"/>
        <end position="128"/>
    </location>
</feature>
<evidence type="ECO:0000313" key="3">
    <source>
        <dbReference type="EMBL" id="KAB2807070.1"/>
    </source>
</evidence>
<feature type="region of interest" description="Disordered" evidence="1">
    <location>
        <begin position="108"/>
        <end position="128"/>
    </location>
</feature>
<protein>
    <submittedName>
        <fullName evidence="3">DUF4412 domain-containing protein</fullName>
    </submittedName>
</protein>
<dbReference type="OrthoDB" id="676537at2"/>
<evidence type="ECO:0000256" key="1">
    <source>
        <dbReference type="SAM" id="MobiDB-lite"/>
    </source>
</evidence>
<dbReference type="PROSITE" id="PS51257">
    <property type="entry name" value="PROKAR_LIPOPROTEIN"/>
    <property type="match status" value="1"/>
</dbReference>
<sequence length="231" mass="24878">MKLHKLKHLLPVLAGFAMVSCGMMKGEPEAFKGKMTYGLSIEMADGSENPMLQQFAGMLPSEMVVASDGENYGMKMDGMQGMHLVAKPAEDMVYIASQGQFIKQKLSEMSREEEAEAEESADDMTVEETGDTKEILGFNAKGYKVTNAEGNVTTIYVTEDIVMSTPDAMGGIGGPAGFADQVKGTPLRIEQGLSQAGMEMLLIFEATAIEEGSEAAMPITTPTEGDYQMEE</sequence>
<evidence type="ECO:0000313" key="4">
    <source>
        <dbReference type="Proteomes" id="UP000468650"/>
    </source>
</evidence>
<proteinExistence type="predicted"/>
<dbReference type="Pfam" id="PF14371">
    <property type="entry name" value="DUF4412"/>
    <property type="match status" value="1"/>
</dbReference>
<dbReference type="Proteomes" id="UP000468650">
    <property type="component" value="Unassembled WGS sequence"/>
</dbReference>
<dbReference type="InterPro" id="IPR025524">
    <property type="entry name" value="DUF4412"/>
</dbReference>
<feature type="domain" description="DUF4412" evidence="2">
    <location>
        <begin position="78"/>
        <end position="162"/>
    </location>
</feature>
<evidence type="ECO:0000259" key="2">
    <source>
        <dbReference type="Pfam" id="PF14371"/>
    </source>
</evidence>
<organism evidence="3 4">
    <name type="scientific">Phaeocystidibacter luteus</name>
    <dbReference type="NCBI Taxonomy" id="911197"/>
    <lineage>
        <taxon>Bacteria</taxon>
        <taxon>Pseudomonadati</taxon>
        <taxon>Bacteroidota</taxon>
        <taxon>Flavobacteriia</taxon>
        <taxon>Flavobacteriales</taxon>
        <taxon>Phaeocystidibacteraceae</taxon>
        <taxon>Phaeocystidibacter</taxon>
    </lineage>
</organism>
<dbReference type="EMBL" id="WBVO01000012">
    <property type="protein sequence ID" value="KAB2807070.1"/>
    <property type="molecule type" value="Genomic_DNA"/>
</dbReference>
<gene>
    <name evidence="3" type="ORF">F8C67_12815</name>
</gene>
<comment type="caution">
    <text evidence="3">The sequence shown here is derived from an EMBL/GenBank/DDBJ whole genome shotgun (WGS) entry which is preliminary data.</text>
</comment>
<name>A0A6N6RDH8_9FLAO</name>
<dbReference type="RefSeq" id="WP_151668260.1">
    <property type="nucleotide sequence ID" value="NZ_WBVO01000012.1"/>
</dbReference>
<dbReference type="AlphaFoldDB" id="A0A6N6RDH8"/>